<organism evidence="1 2">
    <name type="scientific">Purpureocillium lilacinum</name>
    <name type="common">Paecilomyces lilacinus</name>
    <dbReference type="NCBI Taxonomy" id="33203"/>
    <lineage>
        <taxon>Eukaryota</taxon>
        <taxon>Fungi</taxon>
        <taxon>Dikarya</taxon>
        <taxon>Ascomycota</taxon>
        <taxon>Pezizomycotina</taxon>
        <taxon>Sordariomycetes</taxon>
        <taxon>Hypocreomycetidae</taxon>
        <taxon>Hypocreales</taxon>
        <taxon>Ophiocordycipitaceae</taxon>
        <taxon>Purpureocillium</taxon>
    </lineage>
</organism>
<name>A0A179GUU2_PURLI</name>
<protein>
    <submittedName>
        <fullName evidence="1">Uncharacterized protein</fullName>
    </submittedName>
</protein>
<dbReference type="AlphaFoldDB" id="A0A179GUU2"/>
<dbReference type="EMBL" id="LSBI01000009">
    <property type="protein sequence ID" value="OAQ81090.1"/>
    <property type="molecule type" value="Genomic_DNA"/>
</dbReference>
<dbReference type="Proteomes" id="UP000078340">
    <property type="component" value="Unassembled WGS sequence"/>
</dbReference>
<comment type="caution">
    <text evidence="1">The sequence shown here is derived from an EMBL/GenBank/DDBJ whole genome shotgun (WGS) entry which is preliminary data.</text>
</comment>
<gene>
    <name evidence="1" type="ORF">VFPFJ_09545</name>
</gene>
<sequence length="164" mass="17422">MKVMLSSTTTCLERRLGSTDCKDGTRDASVCSRGNASTTHLQPLLESLAPGALKDAVDGAVVGRPVPDALLLLAGLGGRRGTSDTAGRLGGQPPVRRRGLARGRHEQVLQRPMRWRRDEIGIRTPSGRSSLATGQRFDDDVSGIQSGIREARTSSRTTSAVFVG</sequence>
<reference evidence="1 2" key="1">
    <citation type="submission" date="2016-02" db="EMBL/GenBank/DDBJ databases">
        <title>Biosynthesis of antibiotic leucinostatins and their inhibition on Phytophthora in bio-control Purpureocillium lilacinum.</title>
        <authorList>
            <person name="Wang G."/>
            <person name="Liu Z."/>
            <person name="Lin R."/>
            <person name="Li E."/>
            <person name="Mao Z."/>
            <person name="Ling J."/>
            <person name="Yin W."/>
            <person name="Xie B."/>
        </authorList>
    </citation>
    <scope>NUCLEOTIDE SEQUENCE [LARGE SCALE GENOMIC DNA]</scope>
    <source>
        <strain evidence="1">PLFJ-1</strain>
    </source>
</reference>
<proteinExistence type="predicted"/>
<evidence type="ECO:0000313" key="2">
    <source>
        <dbReference type="Proteomes" id="UP000078340"/>
    </source>
</evidence>
<accession>A0A179GUU2</accession>
<evidence type="ECO:0000313" key="1">
    <source>
        <dbReference type="EMBL" id="OAQ81090.1"/>
    </source>
</evidence>